<dbReference type="EMBL" id="GBXM01059369">
    <property type="protein sequence ID" value="JAH49208.1"/>
    <property type="molecule type" value="Transcribed_RNA"/>
</dbReference>
<name>A0A0E9T8X1_ANGAN</name>
<reference evidence="1" key="1">
    <citation type="submission" date="2014-11" db="EMBL/GenBank/DDBJ databases">
        <authorList>
            <person name="Amaro Gonzalez C."/>
        </authorList>
    </citation>
    <scope>NUCLEOTIDE SEQUENCE</scope>
</reference>
<organism evidence="1">
    <name type="scientific">Anguilla anguilla</name>
    <name type="common">European freshwater eel</name>
    <name type="synonym">Muraena anguilla</name>
    <dbReference type="NCBI Taxonomy" id="7936"/>
    <lineage>
        <taxon>Eukaryota</taxon>
        <taxon>Metazoa</taxon>
        <taxon>Chordata</taxon>
        <taxon>Craniata</taxon>
        <taxon>Vertebrata</taxon>
        <taxon>Euteleostomi</taxon>
        <taxon>Actinopterygii</taxon>
        <taxon>Neopterygii</taxon>
        <taxon>Teleostei</taxon>
        <taxon>Anguilliformes</taxon>
        <taxon>Anguillidae</taxon>
        <taxon>Anguilla</taxon>
    </lineage>
</organism>
<accession>A0A0E9T8X1</accession>
<proteinExistence type="predicted"/>
<evidence type="ECO:0000313" key="1">
    <source>
        <dbReference type="EMBL" id="JAH49208.1"/>
    </source>
</evidence>
<reference evidence="1" key="2">
    <citation type="journal article" date="2015" name="Fish Shellfish Immunol.">
        <title>Early steps in the European eel (Anguilla anguilla)-Vibrio vulnificus interaction in the gills: Role of the RtxA13 toxin.</title>
        <authorList>
            <person name="Callol A."/>
            <person name="Pajuelo D."/>
            <person name="Ebbesson L."/>
            <person name="Teles M."/>
            <person name="MacKenzie S."/>
            <person name="Amaro C."/>
        </authorList>
    </citation>
    <scope>NUCLEOTIDE SEQUENCE</scope>
</reference>
<sequence>MKSASAFAP</sequence>
<protein>
    <submittedName>
        <fullName evidence="1">Uncharacterized protein</fullName>
    </submittedName>
</protein>